<dbReference type="InterPro" id="IPR036388">
    <property type="entry name" value="WH-like_DNA-bd_sf"/>
</dbReference>
<dbReference type="AlphaFoldDB" id="A0AAW7Y4T0"/>
<evidence type="ECO:0000259" key="9">
    <source>
        <dbReference type="PROSITE" id="PS51755"/>
    </source>
</evidence>
<dbReference type="GO" id="GO:0000976">
    <property type="term" value="F:transcription cis-regulatory region binding"/>
    <property type="evidence" value="ECO:0007669"/>
    <property type="project" value="TreeGrafter"/>
</dbReference>
<evidence type="ECO:0000259" key="8">
    <source>
        <dbReference type="PROSITE" id="PS50110"/>
    </source>
</evidence>
<keyword evidence="4 7" id="KW-0238">DNA-binding</keyword>
<keyword evidence="1 6" id="KW-0597">Phosphoprotein</keyword>
<evidence type="ECO:0000256" key="5">
    <source>
        <dbReference type="ARBA" id="ARBA00023163"/>
    </source>
</evidence>
<dbReference type="Proteomes" id="UP001170624">
    <property type="component" value="Unassembled WGS sequence"/>
</dbReference>
<dbReference type="SMART" id="SM00862">
    <property type="entry name" value="Trans_reg_C"/>
    <property type="match status" value="1"/>
</dbReference>
<dbReference type="PROSITE" id="PS50110">
    <property type="entry name" value="RESPONSE_REGULATORY"/>
    <property type="match status" value="1"/>
</dbReference>
<evidence type="ECO:0000313" key="11">
    <source>
        <dbReference type="Proteomes" id="UP001170624"/>
    </source>
</evidence>
<dbReference type="PANTHER" id="PTHR48111">
    <property type="entry name" value="REGULATOR OF RPOS"/>
    <property type="match status" value="1"/>
</dbReference>
<dbReference type="InterPro" id="IPR039420">
    <property type="entry name" value="WalR-like"/>
</dbReference>
<dbReference type="GO" id="GO:0032993">
    <property type="term" value="C:protein-DNA complex"/>
    <property type="evidence" value="ECO:0007669"/>
    <property type="project" value="TreeGrafter"/>
</dbReference>
<feature type="DNA-binding region" description="OmpR/PhoB-type" evidence="7">
    <location>
        <begin position="124"/>
        <end position="221"/>
    </location>
</feature>
<accession>A0AAW7Y4T0</accession>
<dbReference type="InterPro" id="IPR001789">
    <property type="entry name" value="Sig_transdc_resp-reg_receiver"/>
</dbReference>
<dbReference type="RefSeq" id="WP_083540933.1">
    <property type="nucleotide sequence ID" value="NZ_AP024850.1"/>
</dbReference>
<evidence type="ECO:0000256" key="4">
    <source>
        <dbReference type="ARBA" id="ARBA00023125"/>
    </source>
</evidence>
<evidence type="ECO:0000256" key="2">
    <source>
        <dbReference type="ARBA" id="ARBA00023012"/>
    </source>
</evidence>
<dbReference type="PANTHER" id="PTHR48111:SF22">
    <property type="entry name" value="REGULATOR OF RPOS"/>
    <property type="match status" value="1"/>
</dbReference>
<dbReference type="PROSITE" id="PS51755">
    <property type="entry name" value="OMPR_PHOB"/>
    <property type="match status" value="1"/>
</dbReference>
<protein>
    <submittedName>
        <fullName evidence="10">Response regulator transcription factor</fullName>
    </submittedName>
</protein>
<keyword evidence="3" id="KW-0805">Transcription regulation</keyword>
<dbReference type="Gene3D" id="3.40.50.2300">
    <property type="match status" value="1"/>
</dbReference>
<dbReference type="GO" id="GO:0000156">
    <property type="term" value="F:phosphorelay response regulator activity"/>
    <property type="evidence" value="ECO:0007669"/>
    <property type="project" value="TreeGrafter"/>
</dbReference>
<dbReference type="CDD" id="cd00383">
    <property type="entry name" value="trans_reg_C"/>
    <property type="match status" value="1"/>
</dbReference>
<dbReference type="Gene3D" id="6.10.250.690">
    <property type="match status" value="1"/>
</dbReference>
<dbReference type="Gene3D" id="1.10.10.10">
    <property type="entry name" value="Winged helix-like DNA-binding domain superfamily/Winged helix DNA-binding domain"/>
    <property type="match status" value="1"/>
</dbReference>
<organism evidence="10 11">
    <name type="scientific">Photobacterium sanguinicancri</name>
    <dbReference type="NCBI Taxonomy" id="875932"/>
    <lineage>
        <taxon>Bacteria</taxon>
        <taxon>Pseudomonadati</taxon>
        <taxon>Pseudomonadota</taxon>
        <taxon>Gammaproteobacteria</taxon>
        <taxon>Vibrionales</taxon>
        <taxon>Vibrionaceae</taxon>
        <taxon>Photobacterium</taxon>
    </lineage>
</organism>
<keyword evidence="2" id="KW-0902">Two-component regulatory system</keyword>
<evidence type="ECO:0000256" key="7">
    <source>
        <dbReference type="PROSITE-ProRule" id="PRU01091"/>
    </source>
</evidence>
<proteinExistence type="predicted"/>
<feature type="domain" description="OmpR/PhoB-type" evidence="9">
    <location>
        <begin position="124"/>
        <end position="221"/>
    </location>
</feature>
<evidence type="ECO:0000256" key="3">
    <source>
        <dbReference type="ARBA" id="ARBA00023015"/>
    </source>
</evidence>
<name>A0AAW7Y4T0_9GAMM</name>
<gene>
    <name evidence="10" type="ORF">Q4568_12795</name>
</gene>
<dbReference type="Pfam" id="PF00486">
    <property type="entry name" value="Trans_reg_C"/>
    <property type="match status" value="1"/>
</dbReference>
<dbReference type="InterPro" id="IPR001867">
    <property type="entry name" value="OmpR/PhoB-type_DNA-bd"/>
</dbReference>
<comment type="caution">
    <text evidence="10">The sequence shown here is derived from an EMBL/GenBank/DDBJ whole genome shotgun (WGS) entry which is preliminary data.</text>
</comment>
<feature type="domain" description="Response regulatory" evidence="8">
    <location>
        <begin position="3"/>
        <end position="117"/>
    </location>
</feature>
<dbReference type="EMBL" id="JAUOPU010000012">
    <property type="protein sequence ID" value="MDO6543417.1"/>
    <property type="molecule type" value="Genomic_DNA"/>
</dbReference>
<dbReference type="SUPFAM" id="SSF52172">
    <property type="entry name" value="CheY-like"/>
    <property type="match status" value="1"/>
</dbReference>
<keyword evidence="5" id="KW-0804">Transcription</keyword>
<evidence type="ECO:0000256" key="6">
    <source>
        <dbReference type="PROSITE-ProRule" id="PRU00169"/>
    </source>
</evidence>
<dbReference type="InterPro" id="IPR011006">
    <property type="entry name" value="CheY-like_superfamily"/>
</dbReference>
<feature type="modified residue" description="4-aspartylphosphate" evidence="6">
    <location>
        <position position="52"/>
    </location>
</feature>
<dbReference type="GO" id="GO:0006355">
    <property type="term" value="P:regulation of DNA-templated transcription"/>
    <property type="evidence" value="ECO:0007669"/>
    <property type="project" value="InterPro"/>
</dbReference>
<dbReference type="SMART" id="SM00448">
    <property type="entry name" value="REC"/>
    <property type="match status" value="1"/>
</dbReference>
<dbReference type="Pfam" id="PF00072">
    <property type="entry name" value="Response_reg"/>
    <property type="match status" value="1"/>
</dbReference>
<evidence type="ECO:0000256" key="1">
    <source>
        <dbReference type="ARBA" id="ARBA00022553"/>
    </source>
</evidence>
<evidence type="ECO:0000313" key="10">
    <source>
        <dbReference type="EMBL" id="MDO6543417.1"/>
    </source>
</evidence>
<reference evidence="10" key="1">
    <citation type="submission" date="2023-07" db="EMBL/GenBank/DDBJ databases">
        <title>Genome content predicts the carbon catabolic preferences of heterotrophic bacteria.</title>
        <authorList>
            <person name="Gralka M."/>
        </authorList>
    </citation>
    <scope>NUCLEOTIDE SEQUENCE</scope>
    <source>
        <strain evidence="10">G2M05</strain>
    </source>
</reference>
<sequence>MTRVLLIEDDRDLAETLLQLMEFENIVPDYASNGAAGLNLAQTNRYDVLIIDIGLPKMDGLTLCKHLRQEGCQTPILFLTARSSIDDKLEGFASGGDDYLPKPFDNRELLARIMVLSGRRSNQSPVIKVDDLELDNNAHQVMRGDHTIKLTPASFTILEVLMRASPNVVSREDLESALWGDDAPNSNTLKAHIYYLRKSLEQAPGIKLLHTVAGKGWVVKTEQ</sequence>
<dbReference type="GO" id="GO:0005829">
    <property type="term" value="C:cytosol"/>
    <property type="evidence" value="ECO:0007669"/>
    <property type="project" value="TreeGrafter"/>
</dbReference>